<dbReference type="AlphaFoldDB" id="A0A652KWF8"/>
<dbReference type="InterPro" id="IPR036390">
    <property type="entry name" value="WH_DNA-bd_sf"/>
</dbReference>
<dbReference type="InterPro" id="IPR000835">
    <property type="entry name" value="HTH_MarR-typ"/>
</dbReference>
<dbReference type="SUPFAM" id="SSF46785">
    <property type="entry name" value="Winged helix' DNA-binding domain"/>
    <property type="match status" value="1"/>
</dbReference>
<dbReference type="Gene3D" id="1.10.10.10">
    <property type="entry name" value="Winged helix-like DNA-binding domain superfamily/Winged helix DNA-binding domain"/>
    <property type="match status" value="1"/>
</dbReference>
<dbReference type="Pfam" id="PF12802">
    <property type="entry name" value="MarR_2"/>
    <property type="match status" value="1"/>
</dbReference>
<evidence type="ECO:0000313" key="2">
    <source>
        <dbReference type="EMBL" id="TXS28040.1"/>
    </source>
</evidence>
<protein>
    <submittedName>
        <fullName evidence="2">MarR family transcriptional regulator</fullName>
    </submittedName>
</protein>
<feature type="domain" description="HTH marR-type" evidence="1">
    <location>
        <begin position="15"/>
        <end position="147"/>
    </location>
</feature>
<accession>A0A652KWF8</accession>
<evidence type="ECO:0000259" key="1">
    <source>
        <dbReference type="PROSITE" id="PS50995"/>
    </source>
</evidence>
<dbReference type="InterPro" id="IPR036388">
    <property type="entry name" value="WH-like_DNA-bd_sf"/>
</dbReference>
<gene>
    <name evidence="2" type="ORF">EAO74_19110</name>
</gene>
<dbReference type="RefSeq" id="WP_147984178.1">
    <property type="nucleotide sequence ID" value="NZ_RDBM01000035.1"/>
</dbReference>
<name>A0A652KWF8_9ACTN</name>
<reference evidence="2" key="1">
    <citation type="submission" date="2018-10" db="EMBL/GenBank/DDBJ databases">
        <authorList>
            <person name="Hariharan J."/>
            <person name="Choudoir M.J."/>
            <person name="Diebold P."/>
            <person name="Panke-Buisse K."/>
            <person name="Campbell A.N."/>
            <person name="Buckley D.H."/>
        </authorList>
    </citation>
    <scope>NUCLEOTIDE SEQUENCE</scope>
    <source>
        <strain evidence="2">Gb1</strain>
    </source>
</reference>
<proteinExistence type="predicted"/>
<dbReference type="GO" id="GO:0003700">
    <property type="term" value="F:DNA-binding transcription factor activity"/>
    <property type="evidence" value="ECO:0007669"/>
    <property type="project" value="InterPro"/>
</dbReference>
<organism evidence="2">
    <name type="scientific">Streptomyces sp. gb1(2016)</name>
    <dbReference type="NCBI Taxonomy" id="1828321"/>
    <lineage>
        <taxon>Bacteria</taxon>
        <taxon>Bacillati</taxon>
        <taxon>Actinomycetota</taxon>
        <taxon>Actinomycetes</taxon>
        <taxon>Kitasatosporales</taxon>
        <taxon>Streptomycetaceae</taxon>
        <taxon>Streptomyces</taxon>
    </lineage>
</organism>
<dbReference type="GO" id="GO:0006950">
    <property type="term" value="P:response to stress"/>
    <property type="evidence" value="ECO:0007669"/>
    <property type="project" value="TreeGrafter"/>
</dbReference>
<sequence>MPDPIAPAQEIDRVASALVASLPALHRGLERQVAHGFPHPRLPDGQLALLFLVEEREGITVRETAEALLMKPNNVSALVSQLTDLGLLERRQDTADKRVAHLHPTPTARERLAEARALKESHLARVLHTLTEGELDALGAALGALTSLNRHLHSPAG</sequence>
<dbReference type="EMBL" id="RDBM01000035">
    <property type="protein sequence ID" value="TXS28040.1"/>
    <property type="molecule type" value="Genomic_DNA"/>
</dbReference>
<dbReference type="PROSITE" id="PS50995">
    <property type="entry name" value="HTH_MARR_2"/>
    <property type="match status" value="1"/>
</dbReference>
<dbReference type="SMART" id="SM00347">
    <property type="entry name" value="HTH_MARR"/>
    <property type="match status" value="1"/>
</dbReference>
<dbReference type="PANTHER" id="PTHR33164">
    <property type="entry name" value="TRANSCRIPTIONAL REGULATOR, MARR FAMILY"/>
    <property type="match status" value="1"/>
</dbReference>
<comment type="caution">
    <text evidence="2">The sequence shown here is derived from an EMBL/GenBank/DDBJ whole genome shotgun (WGS) entry which is preliminary data.</text>
</comment>
<dbReference type="PANTHER" id="PTHR33164:SF103">
    <property type="entry name" value="REGULATORY PROTEIN MARR"/>
    <property type="match status" value="1"/>
</dbReference>
<dbReference type="InterPro" id="IPR039422">
    <property type="entry name" value="MarR/SlyA-like"/>
</dbReference>